<evidence type="ECO:0000256" key="4">
    <source>
        <dbReference type="ARBA" id="ARBA00022475"/>
    </source>
</evidence>
<feature type="transmembrane region" description="Helical" evidence="8">
    <location>
        <begin position="90"/>
        <end position="112"/>
    </location>
</feature>
<keyword evidence="5 8" id="KW-0812">Transmembrane</keyword>
<organism evidence="9 10">
    <name type="scientific">Slackia piriformis YIT 12062</name>
    <dbReference type="NCBI Taxonomy" id="742818"/>
    <lineage>
        <taxon>Bacteria</taxon>
        <taxon>Bacillati</taxon>
        <taxon>Actinomycetota</taxon>
        <taxon>Coriobacteriia</taxon>
        <taxon>Eggerthellales</taxon>
        <taxon>Eggerthellaceae</taxon>
        <taxon>Slackia</taxon>
    </lineage>
</organism>
<feature type="transmembrane region" description="Helical" evidence="8">
    <location>
        <begin position="255"/>
        <end position="275"/>
    </location>
</feature>
<keyword evidence="10" id="KW-1185">Reference proteome</keyword>
<keyword evidence="7 8" id="KW-0472">Membrane</keyword>
<evidence type="ECO:0000256" key="5">
    <source>
        <dbReference type="ARBA" id="ARBA00022692"/>
    </source>
</evidence>
<sequence length="394" mass="41934">MENKHREENRNFDMRAIRTVAVGVGLFFVAALALQYSDQLFAALGLAWIAVMPLLLGCVFAFLVNLIMARLERVYFPRSTKKIVASSRRIVCLIGSFLIIGAVIAVIVNLVFPELKASTGVIKTGVAKVAGDFYGWASQNLDSIMGSIDSASLESLERSFTDLMASLSSGDSSSVVSMLESVFSTAGSILHNVFAVVVALVFCLYILLDKERVVKGANSALDLFMPASAAASVRRAAHVANQAFSRFITGQCIEAVILGTLCAIGMGVFGMPYALAIGACVGLTALVPVFGAWLGGAIGFLMILTVDPMQAVWFIVFLVVLQQLETHLIYPNVVGASVGLPGIWVFSAVLVGGALFGVLGMFLGVPAVATIRTLAIERATIVRKRRADEKAEEA</sequence>
<evidence type="ECO:0000313" key="10">
    <source>
        <dbReference type="Proteomes" id="UP000006069"/>
    </source>
</evidence>
<evidence type="ECO:0000256" key="3">
    <source>
        <dbReference type="ARBA" id="ARBA00022448"/>
    </source>
</evidence>
<dbReference type="HOGENOM" id="CLU_031275_2_0_11"/>
<feature type="transmembrane region" description="Helical" evidence="8">
    <location>
        <begin position="16"/>
        <end position="34"/>
    </location>
</feature>
<dbReference type="GO" id="GO:0005886">
    <property type="term" value="C:plasma membrane"/>
    <property type="evidence" value="ECO:0007669"/>
    <property type="project" value="UniProtKB-SubCell"/>
</dbReference>
<keyword evidence="4" id="KW-1003">Cell membrane</keyword>
<feature type="transmembrane region" description="Helical" evidence="8">
    <location>
        <begin position="281"/>
        <end position="304"/>
    </location>
</feature>
<comment type="similarity">
    <text evidence="2">Belongs to the autoinducer-2 exporter (AI-2E) (TC 2.A.86) family.</text>
</comment>
<dbReference type="EMBL" id="ADMD01000007">
    <property type="protein sequence ID" value="EJZ83430.1"/>
    <property type="molecule type" value="Genomic_DNA"/>
</dbReference>
<proteinExistence type="inferred from homology"/>
<dbReference type="Proteomes" id="UP000006069">
    <property type="component" value="Unassembled WGS sequence"/>
</dbReference>
<keyword evidence="6 8" id="KW-1133">Transmembrane helix</keyword>
<dbReference type="PATRIC" id="fig|742818.3.peg.988"/>
<dbReference type="GO" id="GO:0055085">
    <property type="term" value="P:transmembrane transport"/>
    <property type="evidence" value="ECO:0007669"/>
    <property type="project" value="TreeGrafter"/>
</dbReference>
<dbReference type="eggNOG" id="COG0628">
    <property type="taxonomic scope" value="Bacteria"/>
</dbReference>
<feature type="transmembrane region" description="Helical" evidence="8">
    <location>
        <begin position="342"/>
        <end position="375"/>
    </location>
</feature>
<comment type="subcellular location">
    <subcellularLocation>
        <location evidence="1">Cell membrane</location>
        <topology evidence="1">Multi-pass membrane protein</topology>
    </subcellularLocation>
</comment>
<evidence type="ECO:0000256" key="8">
    <source>
        <dbReference type="SAM" id="Phobius"/>
    </source>
</evidence>
<evidence type="ECO:0000256" key="6">
    <source>
        <dbReference type="ARBA" id="ARBA00022989"/>
    </source>
</evidence>
<dbReference type="RefSeq" id="WP_009139149.1">
    <property type="nucleotide sequence ID" value="NZ_JH815198.1"/>
</dbReference>
<dbReference type="FunCoup" id="K0Z7P3">
    <property type="interactions" value="23"/>
</dbReference>
<accession>K0Z7P3</accession>
<evidence type="ECO:0000256" key="2">
    <source>
        <dbReference type="ARBA" id="ARBA00009773"/>
    </source>
</evidence>
<dbReference type="InParanoid" id="K0Z7P3"/>
<dbReference type="OrthoDB" id="9793390at2"/>
<evidence type="ECO:0000313" key="9">
    <source>
        <dbReference type="EMBL" id="EJZ83430.1"/>
    </source>
</evidence>
<evidence type="ECO:0008006" key="11">
    <source>
        <dbReference type="Google" id="ProtNLM"/>
    </source>
</evidence>
<evidence type="ECO:0000256" key="7">
    <source>
        <dbReference type="ARBA" id="ARBA00023136"/>
    </source>
</evidence>
<feature type="transmembrane region" description="Helical" evidence="8">
    <location>
        <begin position="189"/>
        <end position="208"/>
    </location>
</feature>
<dbReference type="PANTHER" id="PTHR21716">
    <property type="entry name" value="TRANSMEMBRANE PROTEIN"/>
    <property type="match status" value="1"/>
</dbReference>
<keyword evidence="3" id="KW-0813">Transport</keyword>
<comment type="caution">
    <text evidence="9">The sequence shown here is derived from an EMBL/GenBank/DDBJ whole genome shotgun (WGS) entry which is preliminary data.</text>
</comment>
<gene>
    <name evidence="9" type="ORF">HMPREF9451_00935</name>
</gene>
<evidence type="ECO:0000256" key="1">
    <source>
        <dbReference type="ARBA" id="ARBA00004651"/>
    </source>
</evidence>
<dbReference type="AlphaFoldDB" id="K0Z7P3"/>
<dbReference type="Pfam" id="PF01594">
    <property type="entry name" value="AI-2E_transport"/>
    <property type="match status" value="1"/>
</dbReference>
<feature type="transmembrane region" description="Helical" evidence="8">
    <location>
        <begin position="40"/>
        <end position="69"/>
    </location>
</feature>
<dbReference type="InterPro" id="IPR002549">
    <property type="entry name" value="AI-2E-like"/>
</dbReference>
<dbReference type="PANTHER" id="PTHR21716:SF53">
    <property type="entry name" value="PERMEASE PERM-RELATED"/>
    <property type="match status" value="1"/>
</dbReference>
<name>K0Z7P3_9ACTN</name>
<protein>
    <recommendedName>
        <fullName evidence="11">AI-2E family transporter</fullName>
    </recommendedName>
</protein>
<reference evidence="9 10" key="1">
    <citation type="submission" date="2012-08" db="EMBL/GenBank/DDBJ databases">
        <title>The Genome Sequence of Slackia piriformis YIT 12062.</title>
        <authorList>
            <consortium name="The Broad Institute Genome Sequencing Platform"/>
            <person name="Earl A."/>
            <person name="Ward D."/>
            <person name="Feldgarden M."/>
            <person name="Gevers D."/>
            <person name="Morotomi M."/>
            <person name="Walker B."/>
            <person name="Young S.K."/>
            <person name="Zeng Q."/>
            <person name="Gargeya S."/>
            <person name="Fitzgerald M."/>
            <person name="Haas B."/>
            <person name="Abouelleil A."/>
            <person name="Alvarado L."/>
            <person name="Arachchi H.M."/>
            <person name="Berlin A.M."/>
            <person name="Chapman S.B."/>
            <person name="Goldberg J."/>
            <person name="Griggs A."/>
            <person name="Gujja S."/>
            <person name="Hansen M."/>
            <person name="Howarth C."/>
            <person name="Imamovic A."/>
            <person name="Larimer J."/>
            <person name="McCowen C."/>
            <person name="Montmayeur A."/>
            <person name="Murphy C."/>
            <person name="Neiman D."/>
            <person name="Pearson M."/>
            <person name="Priest M."/>
            <person name="Roberts A."/>
            <person name="Saif S."/>
            <person name="Shea T."/>
            <person name="Sisk P."/>
            <person name="Sykes S."/>
            <person name="Wortman J."/>
            <person name="Nusbaum C."/>
            <person name="Birren B."/>
        </authorList>
    </citation>
    <scope>NUCLEOTIDE SEQUENCE [LARGE SCALE GENOMIC DNA]</scope>
    <source>
        <strain evidence="9 10">YIT 12062</strain>
    </source>
</reference>